<dbReference type="Pfam" id="PF00083">
    <property type="entry name" value="Sugar_tr"/>
    <property type="match status" value="1"/>
</dbReference>
<dbReference type="InterPro" id="IPR005828">
    <property type="entry name" value="MFS_sugar_transport-like"/>
</dbReference>
<feature type="domain" description="Major facilitator superfamily (MFS) profile" evidence="10">
    <location>
        <begin position="24"/>
        <end position="450"/>
    </location>
</feature>
<protein>
    <recommendedName>
        <fullName evidence="10">Major facilitator superfamily (MFS) profile domain-containing protein</fullName>
    </recommendedName>
</protein>
<feature type="transmembrane region" description="Helical" evidence="9">
    <location>
        <begin position="92"/>
        <end position="111"/>
    </location>
</feature>
<feature type="transmembrane region" description="Helical" evidence="9">
    <location>
        <begin position="259"/>
        <end position="284"/>
    </location>
</feature>
<dbReference type="SUPFAM" id="SSF103473">
    <property type="entry name" value="MFS general substrate transporter"/>
    <property type="match status" value="1"/>
</dbReference>
<evidence type="ECO:0000313" key="12">
    <source>
        <dbReference type="Proteomes" id="UP000479000"/>
    </source>
</evidence>
<evidence type="ECO:0000256" key="4">
    <source>
        <dbReference type="ARBA" id="ARBA00022989"/>
    </source>
</evidence>
<dbReference type="InterPro" id="IPR005829">
    <property type="entry name" value="Sugar_transporter_CS"/>
</dbReference>
<organism evidence="11 12">
    <name type="scientific">Nesidiocoris tenuis</name>
    <dbReference type="NCBI Taxonomy" id="355587"/>
    <lineage>
        <taxon>Eukaryota</taxon>
        <taxon>Metazoa</taxon>
        <taxon>Ecdysozoa</taxon>
        <taxon>Arthropoda</taxon>
        <taxon>Hexapoda</taxon>
        <taxon>Insecta</taxon>
        <taxon>Pterygota</taxon>
        <taxon>Neoptera</taxon>
        <taxon>Paraneoptera</taxon>
        <taxon>Hemiptera</taxon>
        <taxon>Heteroptera</taxon>
        <taxon>Panheteroptera</taxon>
        <taxon>Cimicomorpha</taxon>
        <taxon>Miridae</taxon>
        <taxon>Dicyphina</taxon>
        <taxon>Nesidiocoris</taxon>
    </lineage>
</organism>
<dbReference type="EMBL" id="CADCXU010033914">
    <property type="protein sequence ID" value="CAB0019238.1"/>
    <property type="molecule type" value="Genomic_DNA"/>
</dbReference>
<feature type="transmembrane region" description="Helical" evidence="9">
    <location>
        <begin position="325"/>
        <end position="347"/>
    </location>
</feature>
<dbReference type="FunFam" id="1.20.1250.20:FF:000055">
    <property type="entry name" value="Facilitated trehalose transporter Tret1-2 homolog"/>
    <property type="match status" value="1"/>
</dbReference>
<gene>
    <name evidence="11" type="ORF">NTEN_LOCUS22950</name>
</gene>
<dbReference type="PANTHER" id="PTHR48021:SF1">
    <property type="entry name" value="GH07001P-RELATED"/>
    <property type="match status" value="1"/>
</dbReference>
<keyword evidence="6" id="KW-0325">Glycoprotein</keyword>
<feature type="transmembrane region" description="Helical" evidence="9">
    <location>
        <begin position="359"/>
        <end position="383"/>
    </location>
</feature>
<evidence type="ECO:0000256" key="3">
    <source>
        <dbReference type="ARBA" id="ARBA00022692"/>
    </source>
</evidence>
<feature type="transmembrane region" description="Helical" evidence="9">
    <location>
        <begin position="175"/>
        <end position="196"/>
    </location>
</feature>
<evidence type="ECO:0000256" key="8">
    <source>
        <dbReference type="RuleBase" id="RU003346"/>
    </source>
</evidence>
<accession>A0A6H5HP34</accession>
<dbReference type="AlphaFoldDB" id="A0A6H5HP34"/>
<dbReference type="OrthoDB" id="6612291at2759"/>
<keyword evidence="8" id="KW-0813">Transport</keyword>
<dbReference type="PANTHER" id="PTHR48021">
    <property type="match status" value="1"/>
</dbReference>
<keyword evidence="4 9" id="KW-1133">Transmembrane helix</keyword>
<dbReference type="InterPro" id="IPR044775">
    <property type="entry name" value="MFS_ERD6/Tret1-like"/>
</dbReference>
<evidence type="ECO:0000256" key="9">
    <source>
        <dbReference type="SAM" id="Phobius"/>
    </source>
</evidence>
<feature type="transmembrane region" description="Helical" evidence="9">
    <location>
        <begin position="117"/>
        <end position="139"/>
    </location>
</feature>
<dbReference type="InterPro" id="IPR036259">
    <property type="entry name" value="MFS_trans_sf"/>
</dbReference>
<dbReference type="GO" id="GO:0005886">
    <property type="term" value="C:plasma membrane"/>
    <property type="evidence" value="ECO:0007669"/>
    <property type="project" value="UniProtKB-SubCell"/>
</dbReference>
<evidence type="ECO:0000256" key="5">
    <source>
        <dbReference type="ARBA" id="ARBA00023136"/>
    </source>
</evidence>
<dbReference type="InterPro" id="IPR020846">
    <property type="entry name" value="MFS_dom"/>
</dbReference>
<evidence type="ECO:0000256" key="1">
    <source>
        <dbReference type="ARBA" id="ARBA00004651"/>
    </source>
</evidence>
<reference evidence="11 12" key="1">
    <citation type="submission" date="2020-02" db="EMBL/GenBank/DDBJ databases">
        <authorList>
            <person name="Ferguson B K."/>
        </authorList>
    </citation>
    <scope>NUCLEOTIDE SEQUENCE [LARGE SCALE GENOMIC DNA]</scope>
</reference>
<dbReference type="InterPro" id="IPR050549">
    <property type="entry name" value="MFS_Trehalose_Transporter"/>
</dbReference>
<comment type="subcellular location">
    <subcellularLocation>
        <location evidence="1">Cell membrane</location>
        <topology evidence="1">Multi-pass membrane protein</topology>
    </subcellularLocation>
</comment>
<dbReference type="GO" id="GO:0051119">
    <property type="term" value="F:sugar transmembrane transporter activity"/>
    <property type="evidence" value="ECO:0007669"/>
    <property type="project" value="InterPro"/>
</dbReference>
<dbReference type="InterPro" id="IPR003663">
    <property type="entry name" value="Sugar/inositol_transpt"/>
</dbReference>
<comment type="similarity">
    <text evidence="7">Belongs to the major facilitator superfamily. Sugar transporter (TC 2.A.1.1) family. Trehalose transporter subfamily.</text>
</comment>
<sequence length="471" mass="50738">MLPQNSNAGSGGSKLPQYLAALAATFLTFCGAAQTGWSSPALLMLNNENSTLPIHLALNSSEASWVGSLLTIGGAVGAIPAGSIADCIGRKFTMLLLAVPIFVSWGLVYFAKSVQVLYGARFLGGVAFGAICAVVPMYVKEIAEDSVRGSLGTLFQIMMCCGITYTYAVGAVASYYSMAICCAVLPVLFIIIFAFAPETPSFLLKRNRRTEAERSLQKLRGRGANVSKELHVLESELNCDDSTAKISFWDAIGRRETKLAIVITLGTMACQQLTGINIVIFYVSTIFTDAQLDWNAQLLATFVGLAQLVAALISIVLIDRTGRKILLQISAVSMAICLAVLGFFFFFKDRGVDVSLYNIVPPCAVILYVLLFGIGFGPIPWLMSGEVLSDDVKGLCTSIATSLNWGLAFVTTKFFQLIVHQIGNANTYWLLAVISVVAFCFVTFVIIETKGKSIQQVQLELSGRKRVGNVI</sequence>
<keyword evidence="5 9" id="KW-0472">Membrane</keyword>
<feature type="transmembrane region" description="Helical" evidence="9">
    <location>
        <begin position="296"/>
        <end position="318"/>
    </location>
</feature>
<feature type="transmembrane region" description="Helical" evidence="9">
    <location>
        <begin position="151"/>
        <end position="169"/>
    </location>
</feature>
<dbReference type="NCBIfam" id="TIGR00879">
    <property type="entry name" value="SP"/>
    <property type="match status" value="1"/>
</dbReference>
<evidence type="ECO:0000256" key="6">
    <source>
        <dbReference type="ARBA" id="ARBA00023180"/>
    </source>
</evidence>
<evidence type="ECO:0000259" key="10">
    <source>
        <dbReference type="PROSITE" id="PS50850"/>
    </source>
</evidence>
<feature type="transmembrane region" description="Helical" evidence="9">
    <location>
        <begin position="427"/>
        <end position="447"/>
    </location>
</feature>
<feature type="transmembrane region" description="Helical" evidence="9">
    <location>
        <begin position="62"/>
        <end position="85"/>
    </location>
</feature>
<dbReference type="PROSITE" id="PS50850">
    <property type="entry name" value="MFS"/>
    <property type="match status" value="1"/>
</dbReference>
<evidence type="ECO:0000313" key="11">
    <source>
        <dbReference type="EMBL" id="CAB0019238.1"/>
    </source>
</evidence>
<evidence type="ECO:0000256" key="7">
    <source>
        <dbReference type="ARBA" id="ARBA00024348"/>
    </source>
</evidence>
<dbReference type="Gene3D" id="1.20.1250.20">
    <property type="entry name" value="MFS general substrate transporter like domains"/>
    <property type="match status" value="1"/>
</dbReference>
<dbReference type="CDD" id="cd17358">
    <property type="entry name" value="MFS_GLUT6_8_Class3_like"/>
    <property type="match status" value="1"/>
</dbReference>
<name>A0A6H5HP34_9HEMI</name>
<keyword evidence="12" id="KW-1185">Reference proteome</keyword>
<evidence type="ECO:0000256" key="2">
    <source>
        <dbReference type="ARBA" id="ARBA00022475"/>
    </source>
</evidence>
<proteinExistence type="inferred from homology"/>
<dbReference type="Proteomes" id="UP000479000">
    <property type="component" value="Unassembled WGS sequence"/>
</dbReference>
<dbReference type="PROSITE" id="PS00217">
    <property type="entry name" value="SUGAR_TRANSPORT_2"/>
    <property type="match status" value="1"/>
</dbReference>
<dbReference type="PRINTS" id="PR00171">
    <property type="entry name" value="SUGRTRNSPORT"/>
</dbReference>
<keyword evidence="2" id="KW-1003">Cell membrane</keyword>
<feature type="transmembrane region" description="Helical" evidence="9">
    <location>
        <begin position="395"/>
        <end position="415"/>
    </location>
</feature>
<keyword evidence="3 9" id="KW-0812">Transmembrane</keyword>